<evidence type="ECO:0000256" key="3">
    <source>
        <dbReference type="ARBA" id="ARBA00022692"/>
    </source>
</evidence>
<dbReference type="EMBL" id="JAFCIX010000346">
    <property type="protein sequence ID" value="KAH6593754.1"/>
    <property type="molecule type" value="Genomic_DNA"/>
</dbReference>
<comment type="function">
    <text evidence="8">Essential component of the signal peptidase complex (SPC) which catalyzes the cleavage of N-terminal signal sequences from nascent proteins as they are translocated into the lumen of the endoplasmic reticulum. Essential for the SPC catalytic activity, possibly by stabilizing and positioning the active center of the complex close to the lumenal surface. Essential for viability.</text>
</comment>
<accession>A0ABQ8F7W4</accession>
<reference evidence="11 12" key="1">
    <citation type="submission" date="2021-02" db="EMBL/GenBank/DDBJ databases">
        <title>Variation within the Batrachochytrium salamandrivorans European outbreak.</title>
        <authorList>
            <person name="Kelly M."/>
            <person name="Pasmans F."/>
            <person name="Shea T.P."/>
            <person name="Munoz J.F."/>
            <person name="Carranza S."/>
            <person name="Cuomo C.A."/>
            <person name="Martel A."/>
        </authorList>
    </citation>
    <scope>NUCLEOTIDE SEQUENCE [LARGE SCALE GENOMIC DNA]</scope>
    <source>
        <strain evidence="11 12">AMFP18/2</strain>
    </source>
</reference>
<evidence type="ECO:0000256" key="5">
    <source>
        <dbReference type="ARBA" id="ARBA00022968"/>
    </source>
</evidence>
<gene>
    <name evidence="11" type="ORF">BASA50_007130</name>
</gene>
<dbReference type="Proteomes" id="UP001648503">
    <property type="component" value="Unassembled WGS sequence"/>
</dbReference>
<name>A0ABQ8F7W4_9FUNG</name>
<evidence type="ECO:0000256" key="4">
    <source>
        <dbReference type="ARBA" id="ARBA00022824"/>
    </source>
</evidence>
<evidence type="ECO:0000256" key="1">
    <source>
        <dbReference type="ARBA" id="ARBA00004648"/>
    </source>
</evidence>
<keyword evidence="12" id="KW-1185">Reference proteome</keyword>
<keyword evidence="6 10" id="KW-1133">Transmembrane helix</keyword>
<dbReference type="PIRSF" id="PIRSF016089">
    <property type="entry name" value="SPC22"/>
    <property type="match status" value="1"/>
</dbReference>
<evidence type="ECO:0000256" key="10">
    <source>
        <dbReference type="SAM" id="Phobius"/>
    </source>
</evidence>
<evidence type="ECO:0000313" key="12">
    <source>
        <dbReference type="Proteomes" id="UP001648503"/>
    </source>
</evidence>
<proteinExistence type="inferred from homology"/>
<comment type="similarity">
    <text evidence="2 9">Belongs to the SPCS3 family.</text>
</comment>
<keyword evidence="3 10" id="KW-0812">Transmembrane</keyword>
<keyword evidence="5" id="KW-0735">Signal-anchor</keyword>
<evidence type="ECO:0000256" key="2">
    <source>
        <dbReference type="ARBA" id="ARBA00009289"/>
    </source>
</evidence>
<evidence type="ECO:0000256" key="6">
    <source>
        <dbReference type="ARBA" id="ARBA00022989"/>
    </source>
</evidence>
<dbReference type="PANTHER" id="PTHR12804:SF0">
    <property type="entry name" value="SIGNAL PEPTIDASE COMPLEX SUBUNIT 3"/>
    <property type="match status" value="1"/>
</dbReference>
<sequence>MHDLQSRASIIGSFFLSVLATQMSLVALTHLVLVFTQSAVVLNSFQTTKVKLVSGRVGGGDYYNYGTPHTNLGVVSFDLDADLSSYFKWNTKLLFVSAIVEFSNSQYEVNQAVIWDDVILDREDAVINLKNQRHEYQVHDLTNALGGSSANFTLQFQVVPWVGIMRSHRHVIPDAITFPVPATKKTRS</sequence>
<dbReference type="PANTHER" id="PTHR12804">
    <property type="entry name" value="MICROSOMAL SIGNAL PEPTIDASE 23 KD SUBUNIT SPC22/23"/>
    <property type="match status" value="1"/>
</dbReference>
<keyword evidence="7 9" id="KW-0472">Membrane</keyword>
<evidence type="ECO:0000256" key="7">
    <source>
        <dbReference type="ARBA" id="ARBA00023136"/>
    </source>
</evidence>
<evidence type="ECO:0000313" key="11">
    <source>
        <dbReference type="EMBL" id="KAH6593754.1"/>
    </source>
</evidence>
<keyword evidence="4 9" id="KW-0256">Endoplasmic reticulum</keyword>
<evidence type="ECO:0000256" key="8">
    <source>
        <dbReference type="ARBA" id="ARBA00045670"/>
    </source>
</evidence>
<comment type="subcellular location">
    <subcellularLocation>
        <location evidence="1">Endoplasmic reticulum membrane</location>
        <topology evidence="1">Single-pass type II membrane protein</topology>
    </subcellularLocation>
</comment>
<protein>
    <recommendedName>
        <fullName evidence="9">Signal peptidase subunit 3</fullName>
    </recommendedName>
</protein>
<dbReference type="InterPro" id="IPR007653">
    <property type="entry name" value="SPC3"/>
</dbReference>
<evidence type="ECO:0000256" key="9">
    <source>
        <dbReference type="PIRNR" id="PIRNR016089"/>
    </source>
</evidence>
<organism evidence="11 12">
    <name type="scientific">Batrachochytrium salamandrivorans</name>
    <dbReference type="NCBI Taxonomy" id="1357716"/>
    <lineage>
        <taxon>Eukaryota</taxon>
        <taxon>Fungi</taxon>
        <taxon>Fungi incertae sedis</taxon>
        <taxon>Chytridiomycota</taxon>
        <taxon>Chytridiomycota incertae sedis</taxon>
        <taxon>Chytridiomycetes</taxon>
        <taxon>Rhizophydiales</taxon>
        <taxon>Rhizophydiales incertae sedis</taxon>
        <taxon>Batrachochytrium</taxon>
    </lineage>
</organism>
<feature type="transmembrane region" description="Helical" evidence="10">
    <location>
        <begin position="12"/>
        <end position="35"/>
    </location>
</feature>
<dbReference type="Pfam" id="PF04573">
    <property type="entry name" value="SPC22"/>
    <property type="match status" value="1"/>
</dbReference>
<comment type="caution">
    <text evidence="11">The sequence shown here is derived from an EMBL/GenBank/DDBJ whole genome shotgun (WGS) entry which is preliminary data.</text>
</comment>